<evidence type="ECO:0000313" key="11">
    <source>
        <dbReference type="EMBL" id="CAH0373115.1"/>
    </source>
</evidence>
<dbReference type="InterPro" id="IPR029071">
    <property type="entry name" value="Ubiquitin-like_domsf"/>
</dbReference>
<comment type="caution">
    <text evidence="11">The sequence shown here is derived from an EMBL/GenBank/DDBJ whole genome shotgun (WGS) entry which is preliminary data.</text>
</comment>
<dbReference type="PROSITE" id="PS01159">
    <property type="entry name" value="WW_DOMAIN_1"/>
    <property type="match status" value="2"/>
</dbReference>
<dbReference type="InterPro" id="IPR002404">
    <property type="entry name" value="IRS_PTB"/>
</dbReference>
<dbReference type="InterPro" id="IPR051724">
    <property type="entry name" value="Actin_motor_Myosin"/>
</dbReference>
<evidence type="ECO:0000313" key="12">
    <source>
        <dbReference type="Proteomes" id="UP000789595"/>
    </source>
</evidence>
<dbReference type="SMART" id="SM00456">
    <property type="entry name" value="WW"/>
    <property type="match status" value="3"/>
</dbReference>
<organism evidence="11 12">
    <name type="scientific">Pelagomonas calceolata</name>
    <dbReference type="NCBI Taxonomy" id="35677"/>
    <lineage>
        <taxon>Eukaryota</taxon>
        <taxon>Sar</taxon>
        <taxon>Stramenopiles</taxon>
        <taxon>Ochrophyta</taxon>
        <taxon>Pelagophyceae</taxon>
        <taxon>Pelagomonadales</taxon>
        <taxon>Pelagomonadaceae</taxon>
        <taxon>Pelagomonas</taxon>
    </lineage>
</organism>
<dbReference type="Pfam" id="PF00373">
    <property type="entry name" value="FERM_M"/>
    <property type="match status" value="1"/>
</dbReference>
<dbReference type="InterPro" id="IPR001202">
    <property type="entry name" value="WW_dom"/>
</dbReference>
<evidence type="ECO:0000256" key="3">
    <source>
        <dbReference type="ARBA" id="ARBA00022490"/>
    </source>
</evidence>
<dbReference type="GO" id="GO:0005524">
    <property type="term" value="F:ATP binding"/>
    <property type="evidence" value="ECO:0007669"/>
    <property type="project" value="UniProtKB-KW"/>
</dbReference>
<evidence type="ECO:0000256" key="7">
    <source>
        <dbReference type="SAM" id="MobiDB-lite"/>
    </source>
</evidence>
<gene>
    <name evidence="11" type="ORF">PECAL_4P02900</name>
</gene>
<evidence type="ECO:0000256" key="2">
    <source>
        <dbReference type="ARBA" id="ARBA00008314"/>
    </source>
</evidence>
<feature type="region of interest" description="Disordered" evidence="7">
    <location>
        <begin position="31"/>
        <end position="230"/>
    </location>
</feature>
<comment type="subcellular location">
    <subcellularLocation>
        <location evidence="1">Cytoplasm</location>
    </subcellularLocation>
</comment>
<reference evidence="11" key="1">
    <citation type="submission" date="2021-11" db="EMBL/GenBank/DDBJ databases">
        <authorList>
            <consortium name="Genoscope - CEA"/>
            <person name="William W."/>
        </authorList>
    </citation>
    <scope>NUCLEOTIDE SEQUENCE</scope>
</reference>
<dbReference type="Gene3D" id="2.20.70.10">
    <property type="match status" value="2"/>
</dbReference>
<evidence type="ECO:0000259" key="9">
    <source>
        <dbReference type="PROSITE" id="PS50057"/>
    </source>
</evidence>
<dbReference type="Gene3D" id="2.30.29.30">
    <property type="entry name" value="Pleckstrin-homology domain (PH domain)/Phosphotyrosine-binding domain (PTB)"/>
    <property type="match status" value="1"/>
</dbReference>
<evidence type="ECO:0000256" key="4">
    <source>
        <dbReference type="ARBA" id="ARBA00022741"/>
    </source>
</evidence>
<dbReference type="SUPFAM" id="SSF54236">
    <property type="entry name" value="Ubiquitin-like"/>
    <property type="match status" value="1"/>
</dbReference>
<dbReference type="PANTHER" id="PTHR46049">
    <property type="entry name" value="AGAP003327-PA"/>
    <property type="match status" value="1"/>
</dbReference>
<accession>A0A8J2SJM6</accession>
<dbReference type="SMART" id="SM00295">
    <property type="entry name" value="B41"/>
    <property type="match status" value="1"/>
</dbReference>
<comment type="similarity">
    <text evidence="2">Belongs to the TRAFAC class myosin-kinesin ATPase superfamily. Myosin family.</text>
</comment>
<keyword evidence="5" id="KW-0067">ATP-binding</keyword>
<dbReference type="SUPFAM" id="SSF47031">
    <property type="entry name" value="Second domain of FERM"/>
    <property type="match status" value="1"/>
</dbReference>
<dbReference type="CDD" id="cd14473">
    <property type="entry name" value="FERM_B-lobe"/>
    <property type="match status" value="1"/>
</dbReference>
<dbReference type="Pfam" id="PF21989">
    <property type="entry name" value="RA_2"/>
    <property type="match status" value="1"/>
</dbReference>
<dbReference type="InterPro" id="IPR011993">
    <property type="entry name" value="PH-like_dom_sf"/>
</dbReference>
<feature type="compositionally biased region" description="Basic and acidic residues" evidence="7">
    <location>
        <begin position="102"/>
        <end position="117"/>
    </location>
</feature>
<dbReference type="InterPro" id="IPR019748">
    <property type="entry name" value="FERM_central"/>
</dbReference>
<dbReference type="Gene3D" id="1.25.40.530">
    <property type="entry name" value="MyTH4 domain"/>
    <property type="match status" value="1"/>
</dbReference>
<proteinExistence type="inferred from homology"/>
<dbReference type="GO" id="GO:0003779">
    <property type="term" value="F:actin binding"/>
    <property type="evidence" value="ECO:0007669"/>
    <property type="project" value="UniProtKB-KW"/>
</dbReference>
<dbReference type="InterPro" id="IPR000857">
    <property type="entry name" value="MyTH4_dom"/>
</dbReference>
<dbReference type="Proteomes" id="UP000789595">
    <property type="component" value="Unassembled WGS sequence"/>
</dbReference>
<dbReference type="Pfam" id="PF02174">
    <property type="entry name" value="IRS"/>
    <property type="match status" value="1"/>
</dbReference>
<feature type="compositionally biased region" description="Basic and acidic residues" evidence="7">
    <location>
        <begin position="161"/>
        <end position="172"/>
    </location>
</feature>
<feature type="domain" description="WW" evidence="8">
    <location>
        <begin position="35"/>
        <end position="69"/>
    </location>
</feature>
<dbReference type="InterPro" id="IPR035963">
    <property type="entry name" value="FERM_2"/>
</dbReference>
<keyword evidence="3" id="KW-0963">Cytoplasm</keyword>
<feature type="compositionally biased region" description="Pro residues" evidence="7">
    <location>
        <begin position="121"/>
        <end position="131"/>
    </location>
</feature>
<feature type="compositionally biased region" description="Basic and acidic residues" evidence="7">
    <location>
        <begin position="132"/>
        <end position="144"/>
    </location>
</feature>
<dbReference type="InterPro" id="IPR036020">
    <property type="entry name" value="WW_dom_sf"/>
</dbReference>
<feature type="domain" description="FERM" evidence="9">
    <location>
        <begin position="442"/>
        <end position="744"/>
    </location>
</feature>
<dbReference type="PROSITE" id="PS50057">
    <property type="entry name" value="FERM_3"/>
    <property type="match status" value="1"/>
</dbReference>
<protein>
    <submittedName>
        <fullName evidence="11">Uncharacterized protein</fullName>
    </submittedName>
</protein>
<dbReference type="InterPro" id="IPR014352">
    <property type="entry name" value="FERM/acyl-CoA-bd_prot_sf"/>
</dbReference>
<sequence>MTDAGGGWLAHVDPATGATYYARGNDVRWERPTEASQAPKWQSRLDPATGATYYYNESTRETSWTPPEVEKEEAGEWRTRRDDASGCDYYYHTVTGETSWTKPEERRLDEPEEEPRKLAPLPSPPASPPKSSPERTSPKMERRVSPNVVAHVPPPPIMKEPPARRSSTELDYRGPAPPTRTEPPARRPSLPVPPPPLPASPPLKRPTPPSLPVTRTSLDTTSSESEDNDSIALSTSVPALAQDYEGHDFPTFAKAHFQMHRKGLFKARTELDKICRWKRATMKLALLESCCRDADLLAEALQAHRNVTGYMGDRSSSKNKDGHRTKLIGQLLRCKQELRDEVYCQLVKQTTLNPSSESAIRGWELLLSVLSTCPPSEQLAPHVGWHFGEHLSSTQESADYTQSVASYAEKCLVALPQVMKLGCRREKPTLLEAQATSKGEGIPVRAYLVDGRHLTIKIDAWTTALDLADALGSELGGVSRQDGLRVFEVSDEALQERCLDDDERVLDVLAYWDRMQLQDKKKRRKSAHYKLMYKVRYFYTDTLSSPCAEELHYQQARQDILDERYPCSLPEACTLAALALQEQYGDRNDHSLRVVQGHLADHVPPSARSDRDLIASLEQRVLKLYGKLRGYSPEDARRAYVSTCRAIPVYGAAYFEARPKTTEYPSQVVLAVTATSLLVVDPSSRAVLKSFSYGSVVTWGHSSASFVVVEGDEVSHTKVQFATPHGREMNDLIRAYVEALVPSSED</sequence>
<keyword evidence="4" id="KW-0547">Nucleotide-binding</keyword>
<dbReference type="InterPro" id="IPR019749">
    <property type="entry name" value="Band_41_domain"/>
</dbReference>
<feature type="domain" description="MyTH4" evidence="10">
    <location>
        <begin position="277"/>
        <end position="437"/>
    </location>
</feature>
<name>A0A8J2SJM6_9STRA</name>
<evidence type="ECO:0000259" key="8">
    <source>
        <dbReference type="PROSITE" id="PS50020"/>
    </source>
</evidence>
<dbReference type="PROSITE" id="PS51016">
    <property type="entry name" value="MYTH4"/>
    <property type="match status" value="1"/>
</dbReference>
<dbReference type="Pfam" id="PF00397">
    <property type="entry name" value="WW"/>
    <property type="match status" value="2"/>
</dbReference>
<feature type="compositionally biased region" description="Polar residues" evidence="7">
    <location>
        <begin position="55"/>
        <end position="65"/>
    </location>
</feature>
<feature type="compositionally biased region" description="Pro residues" evidence="7">
    <location>
        <begin position="190"/>
        <end position="211"/>
    </location>
</feature>
<evidence type="ECO:0000259" key="10">
    <source>
        <dbReference type="PROSITE" id="PS51016"/>
    </source>
</evidence>
<dbReference type="CDD" id="cd00201">
    <property type="entry name" value="WW"/>
    <property type="match status" value="2"/>
</dbReference>
<dbReference type="Gene3D" id="3.10.20.90">
    <property type="entry name" value="Phosphatidylinositol 3-kinase Catalytic Subunit, Chain A, domain 1"/>
    <property type="match status" value="1"/>
</dbReference>
<dbReference type="AlphaFoldDB" id="A0A8J2SJM6"/>
<dbReference type="PROSITE" id="PS50020">
    <property type="entry name" value="WW_DOMAIN_2"/>
    <property type="match status" value="2"/>
</dbReference>
<dbReference type="SMART" id="SM00139">
    <property type="entry name" value="MyTH4"/>
    <property type="match status" value="1"/>
</dbReference>
<dbReference type="GO" id="GO:0005737">
    <property type="term" value="C:cytoplasm"/>
    <property type="evidence" value="ECO:0007669"/>
    <property type="project" value="UniProtKB-SubCell"/>
</dbReference>
<feature type="compositionally biased region" description="Basic and acidic residues" evidence="7">
    <location>
        <begin position="68"/>
        <end position="84"/>
    </location>
</feature>
<dbReference type="GO" id="GO:0005856">
    <property type="term" value="C:cytoskeleton"/>
    <property type="evidence" value="ECO:0007669"/>
    <property type="project" value="InterPro"/>
</dbReference>
<feature type="domain" description="WW" evidence="8">
    <location>
        <begin position="77"/>
        <end position="105"/>
    </location>
</feature>
<keyword evidence="12" id="KW-1185">Reference proteome</keyword>
<keyword evidence="6" id="KW-0505">Motor protein</keyword>
<dbReference type="SUPFAM" id="SSF50729">
    <property type="entry name" value="PH domain-like"/>
    <property type="match status" value="1"/>
</dbReference>
<evidence type="ECO:0000256" key="5">
    <source>
        <dbReference type="ARBA" id="ARBA00022840"/>
    </source>
</evidence>
<evidence type="ECO:0000256" key="6">
    <source>
        <dbReference type="ARBA" id="ARBA00023175"/>
    </source>
</evidence>
<dbReference type="Pfam" id="PF00784">
    <property type="entry name" value="MyTH4"/>
    <property type="match status" value="1"/>
</dbReference>
<dbReference type="EMBL" id="CAKKNE010000004">
    <property type="protein sequence ID" value="CAH0373115.1"/>
    <property type="molecule type" value="Genomic_DNA"/>
</dbReference>
<dbReference type="InterPro" id="IPR038185">
    <property type="entry name" value="MyTH4_dom_sf"/>
</dbReference>
<dbReference type="OrthoDB" id="6108017at2759"/>
<dbReference type="PRINTS" id="PR00935">
    <property type="entry name" value="BAND41"/>
</dbReference>
<dbReference type="SUPFAM" id="SSF51045">
    <property type="entry name" value="WW domain"/>
    <property type="match status" value="2"/>
</dbReference>
<dbReference type="InterPro" id="IPR000299">
    <property type="entry name" value="FERM_domain"/>
</dbReference>
<evidence type="ECO:0000256" key="1">
    <source>
        <dbReference type="ARBA" id="ARBA00004496"/>
    </source>
</evidence>
<dbReference type="PANTHER" id="PTHR46049:SF10">
    <property type="entry name" value="MYOSIN VIIA"/>
    <property type="match status" value="1"/>
</dbReference>
<dbReference type="Gene3D" id="1.20.80.10">
    <property type="match status" value="1"/>
</dbReference>